<dbReference type="EC" id="3.1.11.5" evidence="4"/>
<dbReference type="PANTHER" id="PTHR43788:SF6">
    <property type="entry name" value="DNA HELICASE B"/>
    <property type="match status" value="1"/>
</dbReference>
<dbReference type="InterPro" id="IPR027785">
    <property type="entry name" value="UvrD-like_helicase_C"/>
</dbReference>
<accession>A0A9D1T0T4</accession>
<dbReference type="SUPFAM" id="SSF52540">
    <property type="entry name" value="P-loop containing nucleoside triphosphate hydrolases"/>
    <property type="match status" value="1"/>
</dbReference>
<dbReference type="InterPro" id="IPR006344">
    <property type="entry name" value="RecD"/>
</dbReference>
<evidence type="ECO:0000259" key="3">
    <source>
        <dbReference type="Pfam" id="PF13538"/>
    </source>
</evidence>
<gene>
    <name evidence="4" type="primary">recD</name>
    <name evidence="4" type="ORF">IAC75_01160</name>
</gene>
<keyword evidence="2" id="KW-0067">ATP-binding</keyword>
<dbReference type="GO" id="GO:0009338">
    <property type="term" value="C:exodeoxyribonuclease V complex"/>
    <property type="evidence" value="ECO:0007669"/>
    <property type="project" value="InterPro"/>
</dbReference>
<dbReference type="GO" id="GO:0008854">
    <property type="term" value="F:exodeoxyribonuclease V activity"/>
    <property type="evidence" value="ECO:0007669"/>
    <property type="project" value="UniProtKB-EC"/>
</dbReference>
<reference evidence="4" key="2">
    <citation type="journal article" date="2021" name="PeerJ">
        <title>Extensive microbial diversity within the chicken gut microbiome revealed by metagenomics and culture.</title>
        <authorList>
            <person name="Gilroy R."/>
            <person name="Ravi A."/>
            <person name="Getino M."/>
            <person name="Pursley I."/>
            <person name="Horton D.L."/>
            <person name="Alikhan N.F."/>
            <person name="Baker D."/>
            <person name="Gharbi K."/>
            <person name="Hall N."/>
            <person name="Watson M."/>
            <person name="Adriaenssens E.M."/>
            <person name="Foster-Nyarko E."/>
            <person name="Jarju S."/>
            <person name="Secka A."/>
            <person name="Antonio M."/>
            <person name="Oren A."/>
            <person name="Chaudhuri R.R."/>
            <person name="La Ragione R."/>
            <person name="Hildebrand F."/>
            <person name="Pallen M.J."/>
        </authorList>
    </citation>
    <scope>NUCLEOTIDE SEQUENCE</scope>
    <source>
        <strain evidence="4">10669</strain>
    </source>
</reference>
<dbReference type="NCBIfam" id="TIGR01447">
    <property type="entry name" value="recD"/>
    <property type="match status" value="1"/>
</dbReference>
<dbReference type="GO" id="GO:0006302">
    <property type="term" value="P:double-strand break repair"/>
    <property type="evidence" value="ECO:0007669"/>
    <property type="project" value="InterPro"/>
</dbReference>
<dbReference type="PANTHER" id="PTHR43788">
    <property type="entry name" value="DNA2/NAM7 HELICASE FAMILY MEMBER"/>
    <property type="match status" value="1"/>
</dbReference>
<dbReference type="GO" id="GO:0006310">
    <property type="term" value="P:DNA recombination"/>
    <property type="evidence" value="ECO:0007669"/>
    <property type="project" value="InterPro"/>
</dbReference>
<evidence type="ECO:0000256" key="2">
    <source>
        <dbReference type="ARBA" id="ARBA00022840"/>
    </source>
</evidence>
<dbReference type="CDD" id="cd17933">
    <property type="entry name" value="DEXSc_RecD-like"/>
    <property type="match status" value="1"/>
</dbReference>
<name>A0A9D1T0T4_9BACT</name>
<dbReference type="InterPro" id="IPR027417">
    <property type="entry name" value="P-loop_NTPase"/>
</dbReference>
<sequence length="594" mass="64205">MNTTEPNQHAQRSAAAAWLSEETAALARDAGCAESDAEALAKIVRKLAETVCGNRETHLRLVPAREDFAFLEKAAAEPPLNRIAGTPASYAAGALTPLIFDAGNAALYFFRHYRQECETAEKISALAALPPASVSEKMREIIEADAPFPLSEEQKRAVRAVASAPLAVVSGGPGTGKTTLLLRALLCIFSENPDAEIILAAPTGKAASRMSESVRKQADEILRRAEAGESFPFPRRALRKTCALEARTLHRALADARGVPALEADCVVVDEASMIDQPLMHRLMRALPPRARLVLLGDKNQLDSVGPGHVFGAICAEEKLSGAKTELTESRRFSETGTLGRLAGAVVRGDARATAEILDATAGTAESVFRLSEEKITPERLDAALLELFPEKLRRVSADADPRETLELFESVRMLTPLRGGETGADALNARARRLFSPPGSDAAEHFHGQPIIIARNARQEQLFNGDLGVVLRERRTGTLVAHFRGGNGEIRAIPVGLLPEHESAYAMSIHKAQGSEFSRLAVLFPPASDAGTHTDFFSRQLLYTAITRFREGGNAPLFLLLFDRENLLEAVRRESASNSLLFAHTAQTPNSLR</sequence>
<dbReference type="Pfam" id="PF13538">
    <property type="entry name" value="UvrD_C_2"/>
    <property type="match status" value="1"/>
</dbReference>
<comment type="caution">
    <text evidence="4">The sequence shown here is derived from an EMBL/GenBank/DDBJ whole genome shotgun (WGS) entry which is preliminary data.</text>
</comment>
<reference evidence="4" key="1">
    <citation type="submission" date="2020-10" db="EMBL/GenBank/DDBJ databases">
        <authorList>
            <person name="Gilroy R."/>
        </authorList>
    </citation>
    <scope>NUCLEOTIDE SEQUENCE</scope>
    <source>
        <strain evidence="4">10669</strain>
    </source>
</reference>
<evidence type="ECO:0000313" key="5">
    <source>
        <dbReference type="Proteomes" id="UP000886812"/>
    </source>
</evidence>
<keyword evidence="4" id="KW-0378">Hydrolase</keyword>
<keyword evidence="1" id="KW-0547">Nucleotide-binding</keyword>
<dbReference type="CDD" id="cd18809">
    <property type="entry name" value="SF1_C_RecD"/>
    <property type="match status" value="1"/>
</dbReference>
<organism evidence="4 5">
    <name type="scientific">Candidatus Spyradosoma merdigallinarum</name>
    <dbReference type="NCBI Taxonomy" id="2840950"/>
    <lineage>
        <taxon>Bacteria</taxon>
        <taxon>Pseudomonadati</taxon>
        <taxon>Verrucomicrobiota</taxon>
        <taxon>Opitutia</taxon>
        <taxon>Opitutia incertae sedis</taxon>
        <taxon>Candidatus Spyradosoma</taxon>
    </lineage>
</organism>
<proteinExistence type="predicted"/>
<dbReference type="Pfam" id="PF13604">
    <property type="entry name" value="AAA_30"/>
    <property type="match status" value="1"/>
</dbReference>
<evidence type="ECO:0000313" key="4">
    <source>
        <dbReference type="EMBL" id="HIV03744.1"/>
    </source>
</evidence>
<dbReference type="GO" id="GO:0017116">
    <property type="term" value="F:single-stranded DNA helicase activity"/>
    <property type="evidence" value="ECO:0007669"/>
    <property type="project" value="TreeGrafter"/>
</dbReference>
<dbReference type="Proteomes" id="UP000886812">
    <property type="component" value="Unassembled WGS sequence"/>
</dbReference>
<dbReference type="Gene3D" id="2.30.30.940">
    <property type="match status" value="1"/>
</dbReference>
<dbReference type="AlphaFoldDB" id="A0A9D1T0T4"/>
<dbReference type="EMBL" id="DVOG01000030">
    <property type="protein sequence ID" value="HIV03744.1"/>
    <property type="molecule type" value="Genomic_DNA"/>
</dbReference>
<evidence type="ECO:0000256" key="1">
    <source>
        <dbReference type="ARBA" id="ARBA00022741"/>
    </source>
</evidence>
<protein>
    <submittedName>
        <fullName evidence="4">Exodeoxyribonuclease V subunit alpha</fullName>
        <ecNumber evidence="4">3.1.11.5</ecNumber>
    </submittedName>
</protein>
<dbReference type="InterPro" id="IPR050534">
    <property type="entry name" value="Coronavir_polyprotein_1ab"/>
</dbReference>
<dbReference type="Gene3D" id="3.40.50.300">
    <property type="entry name" value="P-loop containing nucleotide triphosphate hydrolases"/>
    <property type="match status" value="2"/>
</dbReference>
<feature type="domain" description="UvrD-like helicase C-terminal" evidence="3">
    <location>
        <begin position="505"/>
        <end position="549"/>
    </location>
</feature>
<dbReference type="GO" id="GO:0005524">
    <property type="term" value="F:ATP binding"/>
    <property type="evidence" value="ECO:0007669"/>
    <property type="project" value="UniProtKB-KW"/>
</dbReference>